<evidence type="ECO:0000256" key="1">
    <source>
        <dbReference type="ARBA" id="ARBA00022475"/>
    </source>
</evidence>
<keyword evidence="4 5" id="KW-0472">Membrane</keyword>
<reference evidence="6 7" key="1">
    <citation type="submission" date="2024-11" db="EMBL/GenBank/DDBJ databases">
        <authorList>
            <person name="Kaparullina E.N."/>
            <person name="Delegan Y.A."/>
            <person name="Doronina N.V."/>
        </authorList>
    </citation>
    <scope>NUCLEOTIDE SEQUENCE [LARGE SCALE GENOMIC DNA]</scope>
    <source>
        <strain evidence="6 7">7sh_L</strain>
    </source>
</reference>
<organism evidence="6 7">
    <name type="scientific">Methylobacillus methanolivorans</name>
    <dbReference type="NCBI Taxonomy" id="1848927"/>
    <lineage>
        <taxon>Bacteria</taxon>
        <taxon>Pseudomonadati</taxon>
        <taxon>Pseudomonadota</taxon>
        <taxon>Betaproteobacteria</taxon>
        <taxon>Nitrosomonadales</taxon>
        <taxon>Methylophilaceae</taxon>
        <taxon>Methylobacillus</taxon>
    </lineage>
</organism>
<dbReference type="InterPro" id="IPR012451">
    <property type="entry name" value="DUF1656"/>
</dbReference>
<dbReference type="RefSeq" id="WP_400882579.1">
    <property type="nucleotide sequence ID" value="NZ_JBIWXY010000002.1"/>
</dbReference>
<dbReference type="EMBL" id="JBIWXY010000002">
    <property type="protein sequence ID" value="MFJ5446724.1"/>
    <property type="molecule type" value="Genomic_DNA"/>
</dbReference>
<keyword evidence="2 5" id="KW-0812">Transmembrane</keyword>
<dbReference type="Pfam" id="PF07869">
    <property type="entry name" value="DUF1656"/>
    <property type="match status" value="1"/>
</dbReference>
<evidence type="ECO:0000313" key="7">
    <source>
        <dbReference type="Proteomes" id="UP001617669"/>
    </source>
</evidence>
<name>A0ABW8GNL6_9PROT</name>
<evidence type="ECO:0000256" key="2">
    <source>
        <dbReference type="ARBA" id="ARBA00022692"/>
    </source>
</evidence>
<gene>
    <name evidence="6" type="ORF">ACIKP9_10840</name>
</gene>
<accession>A0ABW8GNL6</accession>
<feature type="transmembrane region" description="Helical" evidence="5">
    <location>
        <begin position="41"/>
        <end position="64"/>
    </location>
</feature>
<comment type="caution">
    <text evidence="6">The sequence shown here is derived from an EMBL/GenBank/DDBJ whole genome shotgun (WGS) entry which is preliminary data.</text>
</comment>
<evidence type="ECO:0000313" key="6">
    <source>
        <dbReference type="EMBL" id="MFJ5446724.1"/>
    </source>
</evidence>
<evidence type="ECO:0000256" key="5">
    <source>
        <dbReference type="SAM" id="Phobius"/>
    </source>
</evidence>
<sequence length="65" mass="7550">MPREIAFLDALMPTLVLAFVAALILYWLLDKTLGWLGAYQYIWYRALFRLGLFACLFCTLGLLIY</sequence>
<evidence type="ECO:0000256" key="4">
    <source>
        <dbReference type="ARBA" id="ARBA00023136"/>
    </source>
</evidence>
<keyword evidence="3 5" id="KW-1133">Transmembrane helix</keyword>
<evidence type="ECO:0000256" key="3">
    <source>
        <dbReference type="ARBA" id="ARBA00022989"/>
    </source>
</evidence>
<proteinExistence type="predicted"/>
<protein>
    <submittedName>
        <fullName evidence="6">DUF1656 domain-containing protein</fullName>
    </submittedName>
</protein>
<keyword evidence="1" id="KW-1003">Cell membrane</keyword>
<feature type="transmembrane region" description="Helical" evidence="5">
    <location>
        <begin position="7"/>
        <end position="29"/>
    </location>
</feature>
<keyword evidence="7" id="KW-1185">Reference proteome</keyword>
<dbReference type="Proteomes" id="UP001617669">
    <property type="component" value="Unassembled WGS sequence"/>
</dbReference>